<evidence type="ECO:0000256" key="1">
    <source>
        <dbReference type="ARBA" id="ARBA00002566"/>
    </source>
</evidence>
<dbReference type="InterPro" id="IPR030689">
    <property type="entry name" value="Cytochrome_b"/>
</dbReference>
<keyword evidence="13" id="KW-0830">Ubiquinone</keyword>
<dbReference type="SUPFAM" id="SSF81342">
    <property type="entry name" value="Transmembrane di-heme cytochromes"/>
    <property type="match status" value="1"/>
</dbReference>
<keyword evidence="5 18" id="KW-0349">Heme</keyword>
<dbReference type="InterPro" id="IPR036150">
    <property type="entry name" value="Cyt_b/b6_C_sf"/>
</dbReference>
<dbReference type="AlphaFoldDB" id="A0A0U1V0X7"/>
<evidence type="ECO:0000256" key="3">
    <source>
        <dbReference type="ARBA" id="ARBA00013531"/>
    </source>
</evidence>
<keyword evidence="7 19" id="KW-0812">Transmembrane</keyword>
<comment type="cofactor">
    <cofactor evidence="18">
        <name>heme</name>
        <dbReference type="ChEBI" id="CHEBI:30413"/>
    </cofactor>
    <text evidence="18">Binds 2 heme groups non-covalently.</text>
</comment>
<keyword evidence="4 19" id="KW-0813">Transport</keyword>
<evidence type="ECO:0000256" key="10">
    <source>
        <dbReference type="ARBA" id="ARBA00022982"/>
    </source>
</evidence>
<evidence type="ECO:0000256" key="15">
    <source>
        <dbReference type="ARBA" id="ARBA00023136"/>
    </source>
</evidence>
<keyword evidence="8 18" id="KW-0479">Metal-binding</keyword>
<dbReference type="Pfam" id="PF00033">
    <property type="entry name" value="Cytochrome_B"/>
    <property type="match status" value="1"/>
</dbReference>
<dbReference type="Gene3D" id="1.20.810.10">
    <property type="entry name" value="Cytochrome Bc1 Complex, Chain C"/>
    <property type="match status" value="1"/>
</dbReference>
<feature type="transmembrane region" description="Helical" evidence="19">
    <location>
        <begin position="37"/>
        <end position="56"/>
    </location>
</feature>
<dbReference type="PROSITE" id="PS51003">
    <property type="entry name" value="CYTB_CTER"/>
    <property type="match status" value="1"/>
</dbReference>
<dbReference type="PIRSF" id="PIRSF038885">
    <property type="entry name" value="COB"/>
    <property type="match status" value="1"/>
</dbReference>
<dbReference type="CDD" id="cd00284">
    <property type="entry name" value="Cytochrome_b_N"/>
    <property type="match status" value="1"/>
</dbReference>
<accession>A0A0U1V0X7</accession>
<keyword evidence="14 19" id="KW-0496">Mitochondrion</keyword>
<dbReference type="FunFam" id="1.20.810.10:FF:000002">
    <property type="entry name" value="Cytochrome b"/>
    <property type="match status" value="1"/>
</dbReference>
<feature type="binding site" evidence="17">
    <location>
        <position position="202"/>
    </location>
    <ligand>
        <name>a ubiquinone</name>
        <dbReference type="ChEBI" id="CHEBI:16389"/>
    </ligand>
</feature>
<evidence type="ECO:0000256" key="6">
    <source>
        <dbReference type="ARBA" id="ARBA00022660"/>
    </source>
</evidence>
<feature type="transmembrane region" description="Helical" evidence="19">
    <location>
        <begin position="288"/>
        <end position="309"/>
    </location>
</feature>
<keyword evidence="10 19" id="KW-0249">Electron transport</keyword>
<feature type="binding site" description="axial binding residue" evidence="18">
    <location>
        <position position="183"/>
    </location>
    <ligand>
        <name>heme b</name>
        <dbReference type="ChEBI" id="CHEBI:60344"/>
        <label>b562</label>
    </ligand>
    <ligandPart>
        <name>Fe</name>
        <dbReference type="ChEBI" id="CHEBI:18248"/>
    </ligandPart>
</feature>
<dbReference type="InterPro" id="IPR016174">
    <property type="entry name" value="Di-haem_cyt_TM"/>
</dbReference>
<keyword evidence="11 19" id="KW-1133">Transmembrane helix</keyword>
<evidence type="ECO:0000256" key="16">
    <source>
        <dbReference type="ARBA" id="ARBA00061233"/>
    </source>
</evidence>
<evidence type="ECO:0000256" key="12">
    <source>
        <dbReference type="ARBA" id="ARBA00023004"/>
    </source>
</evidence>
<evidence type="ECO:0000256" key="8">
    <source>
        <dbReference type="ARBA" id="ARBA00022723"/>
    </source>
</evidence>
<dbReference type="GO" id="GO:0006122">
    <property type="term" value="P:mitochondrial electron transport, ubiquinol to cytochrome c"/>
    <property type="evidence" value="ECO:0007669"/>
    <property type="project" value="TreeGrafter"/>
</dbReference>
<evidence type="ECO:0000256" key="11">
    <source>
        <dbReference type="ARBA" id="ARBA00022989"/>
    </source>
</evidence>
<dbReference type="PANTHER" id="PTHR19271:SF16">
    <property type="entry name" value="CYTOCHROME B"/>
    <property type="match status" value="1"/>
</dbReference>
<dbReference type="GO" id="GO:0045275">
    <property type="term" value="C:respiratory chain complex III"/>
    <property type="evidence" value="ECO:0007669"/>
    <property type="project" value="InterPro"/>
</dbReference>
<evidence type="ECO:0000256" key="19">
    <source>
        <dbReference type="RuleBase" id="RU362117"/>
    </source>
</evidence>
<evidence type="ECO:0000256" key="18">
    <source>
        <dbReference type="PIRSR" id="PIRSR038885-2"/>
    </source>
</evidence>
<evidence type="ECO:0000256" key="7">
    <source>
        <dbReference type="ARBA" id="ARBA00022692"/>
    </source>
</evidence>
<proteinExistence type="inferred from homology"/>
<dbReference type="InterPro" id="IPR048260">
    <property type="entry name" value="Cytochrome_b_C_euk/bac"/>
</dbReference>
<evidence type="ECO:0000256" key="5">
    <source>
        <dbReference type="ARBA" id="ARBA00022617"/>
    </source>
</evidence>
<comment type="subcellular location">
    <subcellularLocation>
        <location evidence="2">Mitochondrion inner membrane</location>
        <topology evidence="2">Multi-pass membrane protein</topology>
    </subcellularLocation>
</comment>
<comment type="cofactor">
    <cofactor evidence="19">
        <name>heme b</name>
        <dbReference type="ChEBI" id="CHEBI:60344"/>
    </cofactor>
    <text evidence="19">Binds 2 heme groups non-covalently.</text>
</comment>
<dbReference type="GO" id="GO:0016491">
    <property type="term" value="F:oxidoreductase activity"/>
    <property type="evidence" value="ECO:0007669"/>
    <property type="project" value="UniProtKB-UniRule"/>
</dbReference>
<evidence type="ECO:0000256" key="4">
    <source>
        <dbReference type="ARBA" id="ARBA00022448"/>
    </source>
</evidence>
<evidence type="ECO:0000256" key="13">
    <source>
        <dbReference type="ARBA" id="ARBA00023075"/>
    </source>
</evidence>
<feature type="transmembrane region" description="Helical" evidence="19">
    <location>
        <begin position="109"/>
        <end position="134"/>
    </location>
</feature>
<keyword evidence="9" id="KW-0999">Mitochondrion inner membrane</keyword>
<dbReference type="InterPro" id="IPR027387">
    <property type="entry name" value="Cytb/b6-like_sf"/>
</dbReference>
<evidence type="ECO:0000256" key="9">
    <source>
        <dbReference type="ARBA" id="ARBA00022792"/>
    </source>
</evidence>
<dbReference type="GO" id="GO:0046872">
    <property type="term" value="F:metal ion binding"/>
    <property type="evidence" value="ECO:0007669"/>
    <property type="project" value="UniProtKB-UniRule"/>
</dbReference>
<geneLocation type="mitochondrion" evidence="20"/>
<feature type="transmembrane region" description="Helical" evidence="19">
    <location>
        <begin position="316"/>
        <end position="338"/>
    </location>
</feature>
<keyword evidence="12 18" id="KW-0408">Iron</keyword>
<feature type="transmembrane region" description="Helical" evidence="19">
    <location>
        <begin position="179"/>
        <end position="200"/>
    </location>
</feature>
<evidence type="ECO:0000313" key="20">
    <source>
        <dbReference type="EMBL" id="AIE44503.1"/>
    </source>
</evidence>
<organism evidence="20">
    <name type="scientific">Sipunculus nudus</name>
    <name type="common">Sipunculan worm</name>
    <dbReference type="NCBI Taxonomy" id="6446"/>
    <lineage>
        <taxon>Eukaryota</taxon>
        <taxon>Metazoa</taxon>
        <taxon>Spiralia</taxon>
        <taxon>Lophotrochozoa</taxon>
        <taxon>Annelida</taxon>
        <taxon>Sipuncula</taxon>
        <taxon>Sipunculidea</taxon>
        <taxon>Golfingiida</taxon>
        <taxon>Sipunculidae</taxon>
        <taxon>Sipunculus</taxon>
    </lineage>
</organism>
<gene>
    <name evidence="20" type="primary">CYTB</name>
</gene>
<feature type="transmembrane region" description="Helical" evidence="19">
    <location>
        <begin position="350"/>
        <end position="369"/>
    </location>
</feature>
<feature type="binding site" description="axial binding residue" evidence="18">
    <location>
        <position position="197"/>
    </location>
    <ligand>
        <name>heme b</name>
        <dbReference type="ChEBI" id="CHEBI:60344"/>
        <label>b566</label>
    </ligand>
    <ligandPart>
        <name>Fe</name>
        <dbReference type="ChEBI" id="CHEBI:18248"/>
    </ligandPart>
</feature>
<dbReference type="InterPro" id="IPR005797">
    <property type="entry name" value="Cyt_b/b6_N"/>
</dbReference>
<evidence type="ECO:0000256" key="2">
    <source>
        <dbReference type="ARBA" id="ARBA00004448"/>
    </source>
</evidence>
<feature type="transmembrane region" description="Helical" evidence="19">
    <location>
        <begin position="230"/>
        <end position="251"/>
    </location>
</feature>
<comment type="function">
    <text evidence="1 19">Component of the ubiquinol-cytochrome c reductase complex (complex III or cytochrome b-c1 complex) that is part of the mitochondrial respiratory chain. The b-c1 complex mediates electron transfer from ubiquinol to cytochrome c. Contributes to the generation of a proton gradient across the mitochondrial membrane that is then used for ATP synthesis.</text>
</comment>
<feature type="transmembrane region" description="Helical" evidence="19">
    <location>
        <begin position="76"/>
        <end position="97"/>
    </location>
</feature>
<evidence type="ECO:0000256" key="17">
    <source>
        <dbReference type="PIRSR" id="PIRSR038885-1"/>
    </source>
</evidence>
<dbReference type="InterPro" id="IPR005798">
    <property type="entry name" value="Cyt_b/b6_C"/>
</dbReference>
<keyword evidence="15 19" id="KW-0472">Membrane</keyword>
<name>A0A0U1V0X7_SIPNU</name>
<dbReference type="EMBL" id="KJ754934">
    <property type="protein sequence ID" value="AIE44503.1"/>
    <property type="molecule type" value="Genomic_DNA"/>
</dbReference>
<keyword evidence="6 19" id="KW-0679">Respiratory chain</keyword>
<dbReference type="GO" id="GO:0005743">
    <property type="term" value="C:mitochondrial inner membrane"/>
    <property type="evidence" value="ECO:0007669"/>
    <property type="project" value="UniProtKB-SubCell"/>
</dbReference>
<dbReference type="SUPFAM" id="SSF81648">
    <property type="entry name" value="a domain/subunit of cytochrome bc1 complex (Ubiquinol-cytochrome c reductase)"/>
    <property type="match status" value="1"/>
</dbReference>
<evidence type="ECO:0000256" key="14">
    <source>
        <dbReference type="ARBA" id="ARBA00023128"/>
    </source>
</evidence>
<dbReference type="GO" id="GO:0008121">
    <property type="term" value="F:quinol-cytochrome-c reductase activity"/>
    <property type="evidence" value="ECO:0007669"/>
    <property type="project" value="InterPro"/>
</dbReference>
<feature type="transmembrane region" description="Helical" evidence="19">
    <location>
        <begin position="140"/>
        <end position="158"/>
    </location>
</feature>
<comment type="similarity">
    <text evidence="16 19">Belongs to the cytochrome b family.</text>
</comment>
<reference evidence="20" key="1">
    <citation type="journal article" date="2014" name="Mitochondrial DNA">
        <title>Complete mitochondrial genome of Sipunculus nudus (Sipuncula, Sipunculidae).</title>
        <authorList>
            <person name="Song S.X."/>
            <person name="Ding S.X."/>
            <person name="Yan Q.P."/>
            <person name="Qin Y.X."/>
        </authorList>
    </citation>
    <scope>NUCLEOTIDE SEQUENCE</scope>
</reference>
<feature type="binding site" description="axial binding residue" evidence="18">
    <location>
        <position position="98"/>
    </location>
    <ligand>
        <name>heme b</name>
        <dbReference type="ChEBI" id="CHEBI:60344"/>
        <label>b566</label>
    </ligand>
    <ligandPart>
        <name>Fe</name>
        <dbReference type="ChEBI" id="CHEBI:18248"/>
    </ligandPart>
</feature>
<dbReference type="Pfam" id="PF00032">
    <property type="entry name" value="Cytochrom_B_C"/>
    <property type="match status" value="1"/>
</dbReference>
<dbReference type="PANTHER" id="PTHR19271">
    <property type="entry name" value="CYTOCHROME B"/>
    <property type="match status" value="1"/>
</dbReference>
<dbReference type="InterPro" id="IPR048259">
    <property type="entry name" value="Cytochrome_b_N_euk/bac"/>
</dbReference>
<sequence length="379" mass="42967">MFKPIRKTHPVLKVINSSLIDLPAPANLSIWWNFGSLLGLCLGIQLVTGLFLAMHYTPHVDLAFASVAHIMREVNYGWLLRYLHANGASFFFICLYLHMGRGIYYGSYLYLETWNIGVILFFLTMATAFVGYVLPWGQMSFWGATVITNLLSAIPYIGKMLVEWIWGGFAVANATLNRFFAFHFLLPFIIAALSVLHLLFLHQTGSNNPLGINSNSDKVPFHTYYTTKDLTGFIVMLSALTFLTLLAPNLLGDPENFIPANPLVTPLHIKPEWYFLWAYAILRSIPNKLGGVIAMFAAILILFALPFIFTSKARGMAFYPLSQILFWAFVTNALLLTWIGGRPVEAPYEFLGQIFTTMYFLYFILHPLLTRSWEKIMTT</sequence>
<protein>
    <recommendedName>
        <fullName evidence="3 19">Cytochrome b</fullName>
    </recommendedName>
</protein>
<dbReference type="CDD" id="cd00290">
    <property type="entry name" value="cytochrome_b_C"/>
    <property type="match status" value="1"/>
</dbReference>
<dbReference type="PROSITE" id="PS51002">
    <property type="entry name" value="CYTB_NTER"/>
    <property type="match status" value="1"/>
</dbReference>
<feature type="binding site" description="axial binding residue" evidence="18">
    <location>
        <position position="84"/>
    </location>
    <ligand>
        <name>heme b</name>
        <dbReference type="ChEBI" id="CHEBI:60344"/>
        <label>b562</label>
    </ligand>
    <ligandPart>
        <name>Fe</name>
        <dbReference type="ChEBI" id="CHEBI:18248"/>
    </ligandPart>
</feature>